<reference evidence="3" key="2">
    <citation type="journal article" date="2019" name="IMA Fungus">
        <title>Genome sequencing and comparison of five Tilletia species to identify candidate genes for the detection of regulated species infecting wheat.</title>
        <authorList>
            <person name="Nguyen H.D.T."/>
            <person name="Sultana T."/>
            <person name="Kesanakurti P."/>
            <person name="Hambleton S."/>
        </authorList>
    </citation>
    <scope>NUCLEOTIDE SEQUENCE</scope>
    <source>
        <strain evidence="3">DAOMC 238032</strain>
    </source>
</reference>
<protein>
    <submittedName>
        <fullName evidence="3">Uncharacterized protein</fullName>
    </submittedName>
</protein>
<evidence type="ECO:0000313" key="2">
    <source>
        <dbReference type="EMBL" id="CAD6956883.1"/>
    </source>
</evidence>
<accession>A0A177T405</accession>
<dbReference type="Proteomes" id="UP000836402">
    <property type="component" value="Unassembled WGS sequence"/>
</dbReference>
<dbReference type="EMBL" id="LWDD02002712">
    <property type="protein sequence ID" value="KAE8240072.1"/>
    <property type="molecule type" value="Genomic_DNA"/>
</dbReference>
<evidence type="ECO:0000313" key="3">
    <source>
        <dbReference type="EMBL" id="KAE8240072.1"/>
    </source>
</evidence>
<reference evidence="3" key="1">
    <citation type="submission" date="2016-04" db="EMBL/GenBank/DDBJ databases">
        <authorList>
            <person name="Nguyen H.D."/>
            <person name="Kesanakurti P."/>
            <person name="Cullis J."/>
            <person name="Levesque C.A."/>
            <person name="Hambleton S."/>
        </authorList>
    </citation>
    <scope>NUCLEOTIDE SEQUENCE</scope>
    <source>
        <strain evidence="3">DAOMC 238032</strain>
    </source>
</reference>
<evidence type="ECO:0000313" key="4">
    <source>
        <dbReference type="Proteomes" id="UP000077671"/>
    </source>
</evidence>
<evidence type="ECO:0000313" key="5">
    <source>
        <dbReference type="Proteomes" id="UP000836402"/>
    </source>
</evidence>
<sequence length="112" mass="12052">MVMRMNMSSLAPLEFAGRARQAARHDAAVATHQARLAAEAHQARVAAENQPSAAKERRIQTPVHNPRPQPGTSPQTAIVIPNDEENEVAGPNVQYAEEEGALGSKNNPIVIE</sequence>
<reference evidence="2" key="3">
    <citation type="submission" date="2020-10" db="EMBL/GenBank/DDBJ databases">
        <authorList>
            <person name="Sedaghatjoo S."/>
        </authorList>
    </citation>
    <scope>NUCLEOTIDE SEQUENCE</scope>
    <source>
        <strain evidence="2">AZH3</strain>
    </source>
</reference>
<gene>
    <name evidence="3" type="ORF">A4X03_0g8605</name>
    <name evidence="2" type="ORF">JKIAZH3_G4930</name>
</gene>
<name>A0A177T405_9BASI</name>
<comment type="caution">
    <text evidence="3">The sequence shown here is derived from an EMBL/GenBank/DDBJ whole genome shotgun (WGS) entry which is preliminary data.</text>
</comment>
<evidence type="ECO:0000256" key="1">
    <source>
        <dbReference type="SAM" id="MobiDB-lite"/>
    </source>
</evidence>
<dbReference type="AlphaFoldDB" id="A0A177T405"/>
<keyword evidence="5" id="KW-1185">Reference proteome</keyword>
<dbReference type="Proteomes" id="UP000077671">
    <property type="component" value="Unassembled WGS sequence"/>
</dbReference>
<organism evidence="3 4">
    <name type="scientific">Tilletia caries</name>
    <name type="common">wheat bunt fungus</name>
    <dbReference type="NCBI Taxonomy" id="13290"/>
    <lineage>
        <taxon>Eukaryota</taxon>
        <taxon>Fungi</taxon>
        <taxon>Dikarya</taxon>
        <taxon>Basidiomycota</taxon>
        <taxon>Ustilaginomycotina</taxon>
        <taxon>Exobasidiomycetes</taxon>
        <taxon>Tilletiales</taxon>
        <taxon>Tilletiaceae</taxon>
        <taxon>Tilletia</taxon>
    </lineage>
</organism>
<proteinExistence type="predicted"/>
<feature type="region of interest" description="Disordered" evidence="1">
    <location>
        <begin position="44"/>
        <end position="77"/>
    </location>
</feature>
<dbReference type="EMBL" id="CAJHJG010006416">
    <property type="protein sequence ID" value="CAD6956883.1"/>
    <property type="molecule type" value="Genomic_DNA"/>
</dbReference>